<reference evidence="3 4" key="1">
    <citation type="submission" date="2017-09" db="EMBL/GenBank/DDBJ databases">
        <title>Genomics of the genus Arcobacter.</title>
        <authorList>
            <person name="Perez-Cataluna A."/>
            <person name="Figueras M.J."/>
            <person name="Salas-Masso N."/>
        </authorList>
    </citation>
    <scope>NUCLEOTIDE SEQUENCE [LARGE SCALE GENOMIC DNA]</scope>
    <source>
        <strain evidence="3 4">DSM 18005</strain>
    </source>
</reference>
<sequence>MINKNNTIQTPLLATDGIIKLYDKNENFIGIVFITRKNPPLGLALPGGFVDIGEKVEDALKREMKEEVSLDVTIQKLLGVYSDPKRDNRFHCVSCTYICKAYGKPIAADDAKSIEIYNLDEIPFDKLVFDHKQIIKDFLKKEGCI</sequence>
<keyword evidence="4" id="KW-1185">Reference proteome</keyword>
<dbReference type="CDD" id="cd18873">
    <property type="entry name" value="NUDIX_NadM_like"/>
    <property type="match status" value="1"/>
</dbReference>
<accession>A0A2N1J441</accession>
<dbReference type="PANTHER" id="PTHR43736">
    <property type="entry name" value="ADP-RIBOSE PYROPHOSPHATASE"/>
    <property type="match status" value="1"/>
</dbReference>
<dbReference type="PROSITE" id="PS51462">
    <property type="entry name" value="NUDIX"/>
    <property type="match status" value="1"/>
</dbReference>
<dbReference type="InterPro" id="IPR015797">
    <property type="entry name" value="NUDIX_hydrolase-like_dom_sf"/>
</dbReference>
<dbReference type="OrthoDB" id="9791656at2"/>
<keyword evidence="1 3" id="KW-0378">Hydrolase</keyword>
<dbReference type="GO" id="GO:0016787">
    <property type="term" value="F:hydrolase activity"/>
    <property type="evidence" value="ECO:0007669"/>
    <property type="project" value="UniProtKB-KW"/>
</dbReference>
<dbReference type="Gene3D" id="3.90.79.10">
    <property type="entry name" value="Nucleoside Triphosphate Pyrophosphohydrolase"/>
    <property type="match status" value="1"/>
</dbReference>
<dbReference type="SUPFAM" id="SSF55811">
    <property type="entry name" value="Nudix"/>
    <property type="match status" value="1"/>
</dbReference>
<evidence type="ECO:0000313" key="3">
    <source>
        <dbReference type="EMBL" id="PKI81328.1"/>
    </source>
</evidence>
<dbReference type="InterPro" id="IPR020476">
    <property type="entry name" value="Nudix_hydrolase"/>
</dbReference>
<evidence type="ECO:0000256" key="1">
    <source>
        <dbReference type="ARBA" id="ARBA00022801"/>
    </source>
</evidence>
<dbReference type="RefSeq" id="WP_101184264.1">
    <property type="nucleotide sequence ID" value="NZ_CP031218.1"/>
</dbReference>
<dbReference type="Pfam" id="PF00293">
    <property type="entry name" value="NUDIX"/>
    <property type="match status" value="1"/>
</dbReference>
<protein>
    <submittedName>
        <fullName evidence="3">NUDIX hydrolase</fullName>
    </submittedName>
</protein>
<name>A0A2N1J441_9BACT</name>
<gene>
    <name evidence="3" type="ORF">CP960_04835</name>
</gene>
<dbReference type="AlphaFoldDB" id="A0A2N1J441"/>
<organism evidence="3 4">
    <name type="scientific">Malaciobacter halophilus</name>
    <dbReference type="NCBI Taxonomy" id="197482"/>
    <lineage>
        <taxon>Bacteria</taxon>
        <taxon>Pseudomonadati</taxon>
        <taxon>Campylobacterota</taxon>
        <taxon>Epsilonproteobacteria</taxon>
        <taxon>Campylobacterales</taxon>
        <taxon>Arcobacteraceae</taxon>
        <taxon>Malaciobacter</taxon>
    </lineage>
</organism>
<dbReference type="PRINTS" id="PR00502">
    <property type="entry name" value="NUDIXFAMILY"/>
</dbReference>
<dbReference type="Proteomes" id="UP000233248">
    <property type="component" value="Unassembled WGS sequence"/>
</dbReference>
<dbReference type="KEGG" id="ahs:AHALO_2071"/>
<feature type="domain" description="Nudix hydrolase" evidence="2">
    <location>
        <begin position="11"/>
        <end position="141"/>
    </location>
</feature>
<proteinExistence type="predicted"/>
<dbReference type="EMBL" id="NXIF01000018">
    <property type="protein sequence ID" value="PKI81328.1"/>
    <property type="molecule type" value="Genomic_DNA"/>
</dbReference>
<dbReference type="InterPro" id="IPR000086">
    <property type="entry name" value="NUDIX_hydrolase_dom"/>
</dbReference>
<comment type="caution">
    <text evidence="3">The sequence shown here is derived from an EMBL/GenBank/DDBJ whole genome shotgun (WGS) entry which is preliminary data.</text>
</comment>
<evidence type="ECO:0000259" key="2">
    <source>
        <dbReference type="PROSITE" id="PS51462"/>
    </source>
</evidence>
<evidence type="ECO:0000313" key="4">
    <source>
        <dbReference type="Proteomes" id="UP000233248"/>
    </source>
</evidence>
<dbReference type="PANTHER" id="PTHR43736:SF1">
    <property type="entry name" value="DIHYDRONEOPTERIN TRIPHOSPHATE DIPHOSPHATASE"/>
    <property type="match status" value="1"/>
</dbReference>